<evidence type="ECO:0000256" key="6">
    <source>
        <dbReference type="ARBA" id="ARBA00023242"/>
    </source>
</evidence>
<dbReference type="SUPFAM" id="SSF46785">
    <property type="entry name" value="Winged helix' DNA-binding domain"/>
    <property type="match status" value="1"/>
</dbReference>
<evidence type="ECO:0000256" key="5">
    <source>
        <dbReference type="ARBA" id="ARBA00022790"/>
    </source>
</evidence>
<organism evidence="8">
    <name type="scientific">Sesamum angustifolium</name>
    <dbReference type="NCBI Taxonomy" id="2727405"/>
    <lineage>
        <taxon>Eukaryota</taxon>
        <taxon>Viridiplantae</taxon>
        <taxon>Streptophyta</taxon>
        <taxon>Embryophyta</taxon>
        <taxon>Tracheophyta</taxon>
        <taxon>Spermatophyta</taxon>
        <taxon>Magnoliopsida</taxon>
        <taxon>eudicotyledons</taxon>
        <taxon>Gunneridae</taxon>
        <taxon>Pentapetalae</taxon>
        <taxon>asterids</taxon>
        <taxon>lamiids</taxon>
        <taxon>Lamiales</taxon>
        <taxon>Pedaliaceae</taxon>
        <taxon>Sesamum</taxon>
    </lineage>
</organism>
<dbReference type="SMART" id="SM00088">
    <property type="entry name" value="PINT"/>
    <property type="match status" value="1"/>
</dbReference>
<reference evidence="8" key="1">
    <citation type="submission" date="2020-06" db="EMBL/GenBank/DDBJ databases">
        <authorList>
            <person name="Li T."/>
            <person name="Hu X."/>
            <person name="Zhang T."/>
            <person name="Song X."/>
            <person name="Zhang H."/>
            <person name="Dai N."/>
            <person name="Sheng W."/>
            <person name="Hou X."/>
            <person name="Wei L."/>
        </authorList>
    </citation>
    <scope>NUCLEOTIDE SEQUENCE</scope>
    <source>
        <strain evidence="8">G01</strain>
        <tissue evidence="8">Leaf</tissue>
    </source>
</reference>
<dbReference type="Pfam" id="PF01399">
    <property type="entry name" value="PCI"/>
    <property type="match status" value="1"/>
</dbReference>
<keyword evidence="4" id="KW-0963">Cytoplasm</keyword>
<dbReference type="EMBL" id="JACGWK010000008">
    <property type="protein sequence ID" value="KAL0339397.1"/>
    <property type="molecule type" value="Genomic_DNA"/>
</dbReference>
<protein>
    <submittedName>
        <fullName evidence="8">COP9 signalosome complex subunit</fullName>
    </submittedName>
</protein>
<dbReference type="InterPro" id="IPR000717">
    <property type="entry name" value="PCI_dom"/>
</dbReference>
<dbReference type="PANTHER" id="PTHR14145">
    <property type="entry name" value="26S PROTESOME SUBUNIT 6"/>
    <property type="match status" value="1"/>
</dbReference>
<dbReference type="Pfam" id="PF10602">
    <property type="entry name" value="RPN7"/>
    <property type="match status" value="1"/>
</dbReference>
<evidence type="ECO:0000259" key="7">
    <source>
        <dbReference type="PROSITE" id="PS50250"/>
    </source>
</evidence>
<dbReference type="InterPro" id="IPR036390">
    <property type="entry name" value="WH_DNA-bd_sf"/>
</dbReference>
<dbReference type="FunFam" id="1.25.40.570:FF:000014">
    <property type="entry name" value="COP9 signalosome complex subunit 1"/>
    <property type="match status" value="1"/>
</dbReference>
<comment type="subcellular location">
    <subcellularLocation>
        <location evidence="2">Cytoplasm</location>
    </subcellularLocation>
    <subcellularLocation>
        <location evidence="1">Nucleus</location>
    </subcellularLocation>
</comment>
<keyword evidence="5" id="KW-0736">Signalosome</keyword>
<evidence type="ECO:0000256" key="2">
    <source>
        <dbReference type="ARBA" id="ARBA00004496"/>
    </source>
</evidence>
<dbReference type="AlphaFoldDB" id="A0AAW2N773"/>
<evidence type="ECO:0000256" key="1">
    <source>
        <dbReference type="ARBA" id="ARBA00004123"/>
    </source>
</evidence>
<comment type="caution">
    <text evidence="8">The sequence shown here is derived from an EMBL/GenBank/DDBJ whole genome shotgun (WGS) entry which is preliminary data.</text>
</comment>
<dbReference type="PANTHER" id="PTHR14145:SF2">
    <property type="entry name" value="COP9 SIGNALOSOME COMPLEX SUBUNIT 1"/>
    <property type="match status" value="1"/>
</dbReference>
<evidence type="ECO:0000256" key="4">
    <source>
        <dbReference type="ARBA" id="ARBA00022490"/>
    </source>
</evidence>
<dbReference type="PROSITE" id="PS50250">
    <property type="entry name" value="PCI"/>
    <property type="match status" value="1"/>
</dbReference>
<dbReference type="GO" id="GO:0008180">
    <property type="term" value="C:COP9 signalosome"/>
    <property type="evidence" value="ECO:0007669"/>
    <property type="project" value="UniProtKB-KW"/>
</dbReference>
<evidence type="ECO:0000313" key="8">
    <source>
        <dbReference type="EMBL" id="KAL0339397.1"/>
    </source>
</evidence>
<comment type="similarity">
    <text evidence="3">Belongs to the CSN1 family.</text>
</comment>
<evidence type="ECO:0000256" key="3">
    <source>
        <dbReference type="ARBA" id="ARBA00008793"/>
    </source>
</evidence>
<name>A0AAW2N773_9LAMI</name>
<gene>
    <name evidence="8" type="ORF">Sangu_1461800</name>
</gene>
<dbReference type="InterPro" id="IPR048624">
    <property type="entry name" value="CSN1_C"/>
</dbReference>
<dbReference type="Gene3D" id="1.25.40.570">
    <property type="match status" value="1"/>
</dbReference>
<sequence length="462" mass="52717">MATEGDAVGTVIEENEISVGVGEKGRHLPVMVDEHLDIEAYAALYTGRTKIRRLLFIAENCGVASMELEALRMAYDEIKKGENTQLFWEVVAKIDGKLGPDYEGDKAWADDVDRRAELRKEKLENELKASMYAMAFVTAQTNLIKESIRMGYIDFGDFYYAHGQLGDAFKSYVRTHDYCTTSTHIIHMCLNAILVSVEMGHFVNISSYVSMAWQNKDHLDTVTISKLRCVAGLADLMCKKYKLAAREFLETGPLVQNSYTEVIALKDIATYGGLCALATFDQAELKSHVIDNINFRDCLELVPEIRELINDFYSGRYVSCMEYLENLKANLLLDIHLHDHLKTLYKQIRNKALTQYVCPFVSVDLQMMASAFKTSVTDLEKELETLIPNNQIKARIDSHNKILYARHADQRNSTFQRVFQTESEFDREVRTMLLRANLSNITITFRSIEMYSCKVIHTSDSF</sequence>
<accession>A0AAW2N773</accession>
<reference evidence="8" key="2">
    <citation type="journal article" date="2024" name="Plant">
        <title>Genomic evolution and insights into agronomic trait innovations of Sesamum species.</title>
        <authorList>
            <person name="Miao H."/>
            <person name="Wang L."/>
            <person name="Qu L."/>
            <person name="Liu H."/>
            <person name="Sun Y."/>
            <person name="Le M."/>
            <person name="Wang Q."/>
            <person name="Wei S."/>
            <person name="Zheng Y."/>
            <person name="Lin W."/>
            <person name="Duan Y."/>
            <person name="Cao H."/>
            <person name="Xiong S."/>
            <person name="Wang X."/>
            <person name="Wei L."/>
            <person name="Li C."/>
            <person name="Ma Q."/>
            <person name="Ju M."/>
            <person name="Zhao R."/>
            <person name="Li G."/>
            <person name="Mu C."/>
            <person name="Tian Q."/>
            <person name="Mei H."/>
            <person name="Zhang T."/>
            <person name="Gao T."/>
            <person name="Zhang H."/>
        </authorList>
    </citation>
    <scope>NUCLEOTIDE SEQUENCE</scope>
    <source>
        <strain evidence="8">G01</strain>
    </source>
</reference>
<feature type="domain" description="PCI" evidence="7">
    <location>
        <begin position="240"/>
        <end position="410"/>
    </location>
</feature>
<proteinExistence type="inferred from homology"/>
<dbReference type="InterPro" id="IPR045135">
    <property type="entry name" value="Rpn7_N"/>
</dbReference>
<dbReference type="GO" id="GO:0005737">
    <property type="term" value="C:cytoplasm"/>
    <property type="evidence" value="ECO:0007669"/>
    <property type="project" value="UniProtKB-SubCell"/>
</dbReference>
<dbReference type="InterPro" id="IPR019585">
    <property type="entry name" value="Rpn7/CSN1"/>
</dbReference>
<keyword evidence="6" id="KW-0539">Nucleus</keyword>
<dbReference type="Pfam" id="PF21151">
    <property type="entry name" value="CSN1_C"/>
    <property type="match status" value="1"/>
</dbReference>